<evidence type="ECO:0000256" key="4">
    <source>
        <dbReference type="RuleBase" id="RU361235"/>
    </source>
</evidence>
<feature type="chain" id="PRO_5038155077" description="Carboxylic ester hydrolase" evidence="4">
    <location>
        <begin position="22"/>
        <end position="574"/>
    </location>
</feature>
<dbReference type="InterPro" id="IPR029058">
    <property type="entry name" value="AB_hydrolase_fold"/>
</dbReference>
<evidence type="ECO:0000256" key="3">
    <source>
        <dbReference type="ARBA" id="ARBA00022801"/>
    </source>
</evidence>
<evidence type="ECO:0000256" key="2">
    <source>
        <dbReference type="ARBA" id="ARBA00022487"/>
    </source>
</evidence>
<name>A0A915AMK1_PARUN</name>
<dbReference type="SUPFAM" id="SSF53474">
    <property type="entry name" value="alpha/beta-Hydrolases"/>
    <property type="match status" value="1"/>
</dbReference>
<keyword evidence="3 4" id="KW-0378">Hydrolase</keyword>
<keyword evidence="2" id="KW-0719">Serine esterase</keyword>
<evidence type="ECO:0000256" key="1">
    <source>
        <dbReference type="ARBA" id="ARBA00005964"/>
    </source>
</evidence>
<dbReference type="AlphaFoldDB" id="A0A915AMK1"/>
<evidence type="ECO:0000259" key="5">
    <source>
        <dbReference type="Pfam" id="PF00135"/>
    </source>
</evidence>
<dbReference type="InterPro" id="IPR002018">
    <property type="entry name" value="CarbesteraseB"/>
</dbReference>
<comment type="similarity">
    <text evidence="1 4">Belongs to the type-B carboxylesterase/lipase family.</text>
</comment>
<accession>A0A915AMK1</accession>
<reference evidence="7" key="1">
    <citation type="submission" date="2022-11" db="UniProtKB">
        <authorList>
            <consortium name="WormBaseParasite"/>
        </authorList>
    </citation>
    <scope>IDENTIFICATION</scope>
</reference>
<dbReference type="Gene3D" id="3.40.50.1820">
    <property type="entry name" value="alpha/beta hydrolase"/>
    <property type="match status" value="1"/>
</dbReference>
<dbReference type="PANTHER" id="PTHR11559">
    <property type="entry name" value="CARBOXYLESTERASE"/>
    <property type="match status" value="1"/>
</dbReference>
<protein>
    <recommendedName>
        <fullName evidence="4">Carboxylic ester hydrolase</fullName>
        <ecNumber evidence="4">3.1.1.-</ecNumber>
    </recommendedName>
</protein>
<sequence length="574" mass="64276">MPTLAVKYIFIVVALVLNVHCAQRNDLIVATTTLGELIGFRVNYGSDRAQLYYGRADVFLGVPYVKPPIGPLRFARPEPITQFTSDGKPYNATYQHPICPQLTRSNMSMNEDCLIMNIFSPNIQTVQPYPVMIWIHGGALKDGSAEQWGVEGVVRNLVSRDVVVVIIQYRLGTLGFFTTTNSEFPANLGMLDQVEAIKFVVAHIKNFGGDPNRLTLFGESAGAASVSAHTYSPLSQHLFQQAIMQSGTVMICLNGVLGESKNSEKVAKLICNITLPATGDQLSALKKCMMNAKYEEFLRFEKIDFTGWKMSVDGYFLPASPEKLSSKRPNIPIIIGTCKDEWSFFDIIMIASGFVTLNDYNKTSVSKSFNEFGSYFGSRTDDVLQLLLAVYETPLLSDNDHLGWLQTKNRIFTAAGFTSLTALEVASYLQNNNSNVFLYEFDYVSTVGRIYKVPGWDPVPHTAELPFIWMQKPIWQKAIDNLEVVPDDYIMADFLGSAWANFAKTGFKCDENRNCPPWLPTILEGNNLRYLAINAQKNMMPNYRPVDRSTFNRVLPTLQQQWIAAAQQQSSGTY</sequence>
<dbReference type="PROSITE" id="PS00122">
    <property type="entry name" value="CARBOXYLESTERASE_B_1"/>
    <property type="match status" value="1"/>
</dbReference>
<organism evidence="6 7">
    <name type="scientific">Parascaris univalens</name>
    <name type="common">Nematode worm</name>
    <dbReference type="NCBI Taxonomy" id="6257"/>
    <lineage>
        <taxon>Eukaryota</taxon>
        <taxon>Metazoa</taxon>
        <taxon>Ecdysozoa</taxon>
        <taxon>Nematoda</taxon>
        <taxon>Chromadorea</taxon>
        <taxon>Rhabditida</taxon>
        <taxon>Spirurina</taxon>
        <taxon>Ascaridomorpha</taxon>
        <taxon>Ascaridoidea</taxon>
        <taxon>Ascarididae</taxon>
        <taxon>Parascaris</taxon>
    </lineage>
</organism>
<keyword evidence="6" id="KW-1185">Reference proteome</keyword>
<dbReference type="Proteomes" id="UP000887569">
    <property type="component" value="Unplaced"/>
</dbReference>
<evidence type="ECO:0000313" key="6">
    <source>
        <dbReference type="Proteomes" id="UP000887569"/>
    </source>
</evidence>
<dbReference type="InterPro" id="IPR050309">
    <property type="entry name" value="Type-B_Carboxylest/Lipase"/>
</dbReference>
<dbReference type="WBParaSite" id="PgR011_g159_t01">
    <property type="protein sequence ID" value="PgR011_g159_t01"/>
    <property type="gene ID" value="PgR011_g159"/>
</dbReference>
<dbReference type="InterPro" id="IPR019826">
    <property type="entry name" value="Carboxylesterase_B_AS"/>
</dbReference>
<feature type="signal peptide" evidence="4">
    <location>
        <begin position="1"/>
        <end position="21"/>
    </location>
</feature>
<keyword evidence="4" id="KW-0732">Signal</keyword>
<feature type="domain" description="Carboxylesterase type B" evidence="5">
    <location>
        <begin position="29"/>
        <end position="542"/>
    </location>
</feature>
<proteinExistence type="inferred from homology"/>
<dbReference type="GO" id="GO:0052689">
    <property type="term" value="F:carboxylic ester hydrolase activity"/>
    <property type="evidence" value="ECO:0007669"/>
    <property type="project" value="UniProtKB-KW"/>
</dbReference>
<evidence type="ECO:0000313" key="7">
    <source>
        <dbReference type="WBParaSite" id="PgR011_g159_t01"/>
    </source>
</evidence>
<dbReference type="EC" id="3.1.1.-" evidence="4"/>
<dbReference type="Pfam" id="PF00135">
    <property type="entry name" value="COesterase"/>
    <property type="match status" value="1"/>
</dbReference>